<reference evidence="2 3" key="1">
    <citation type="submission" date="2017-02" db="EMBL/GenBank/DDBJ databases">
        <title>Whole genome sequencing of Rhodanobacter lindaniclasticus DSM 17932.</title>
        <authorList>
            <person name="Kumar S."/>
            <person name="Patil P."/>
            <person name="Patil P.B."/>
        </authorList>
    </citation>
    <scope>NUCLEOTIDE SEQUENCE [LARGE SCALE GENOMIC DNA]</scope>
    <source>
        <strain evidence="2 3">DSM 17932</strain>
    </source>
</reference>
<dbReference type="SUPFAM" id="SSF54593">
    <property type="entry name" value="Glyoxalase/Bleomycin resistance protein/Dihydroxybiphenyl dioxygenase"/>
    <property type="match status" value="1"/>
</dbReference>
<evidence type="ECO:0000313" key="3">
    <source>
        <dbReference type="Proteomes" id="UP000306317"/>
    </source>
</evidence>
<comment type="caution">
    <text evidence="2">The sequence shown here is derived from an EMBL/GenBank/DDBJ whole genome shotgun (WGS) entry which is preliminary data.</text>
</comment>
<dbReference type="Proteomes" id="UP000306317">
    <property type="component" value="Unassembled WGS sequence"/>
</dbReference>
<dbReference type="EMBL" id="MWIO01000027">
    <property type="protein sequence ID" value="THD07282.1"/>
    <property type="molecule type" value="Genomic_DNA"/>
</dbReference>
<evidence type="ECO:0008006" key="4">
    <source>
        <dbReference type="Google" id="ProtNLM"/>
    </source>
</evidence>
<organism evidence="2 3">
    <name type="scientific">Rhodanobacter lindaniclasticus</name>
    <dbReference type="NCBI Taxonomy" id="75310"/>
    <lineage>
        <taxon>Bacteria</taxon>
        <taxon>Pseudomonadati</taxon>
        <taxon>Pseudomonadota</taxon>
        <taxon>Gammaproteobacteria</taxon>
        <taxon>Lysobacterales</taxon>
        <taxon>Rhodanobacteraceae</taxon>
        <taxon>Rhodanobacter</taxon>
    </lineage>
</organism>
<accession>A0A4S3KFB1</accession>
<feature type="chain" id="PRO_5020579655" description="Glyoxalase" evidence="1">
    <location>
        <begin position="27"/>
        <end position="174"/>
    </location>
</feature>
<dbReference type="CDD" id="cd06587">
    <property type="entry name" value="VOC"/>
    <property type="match status" value="1"/>
</dbReference>
<feature type="signal peptide" evidence="1">
    <location>
        <begin position="1"/>
        <end position="26"/>
    </location>
</feature>
<protein>
    <recommendedName>
        <fullName evidence="4">Glyoxalase</fullName>
    </recommendedName>
</protein>
<dbReference type="Gene3D" id="3.10.180.10">
    <property type="entry name" value="2,3-Dihydroxybiphenyl 1,2-Dioxygenase, domain 1"/>
    <property type="match status" value="1"/>
</dbReference>
<keyword evidence="1" id="KW-0732">Signal</keyword>
<dbReference type="InterPro" id="IPR029068">
    <property type="entry name" value="Glyas_Bleomycin-R_OHBP_Dase"/>
</dbReference>
<proteinExistence type="predicted"/>
<dbReference type="AlphaFoldDB" id="A0A4S3KFB1"/>
<gene>
    <name evidence="2" type="ORF">B1991_09640</name>
</gene>
<evidence type="ECO:0000256" key="1">
    <source>
        <dbReference type="SAM" id="SignalP"/>
    </source>
</evidence>
<sequence>MNNKAVFFLWLVVAGLLATVPADMRAATLGDGDYVRIGVPDLRQASAFFHDVLDCRPVGDPASVTAGASDSRLLSCGSGSMLELFAERGGSPARDSSETLQLISDGTLRTDAWLRQRGVAVSGAPRRLTSGPWAGRMALDFVAPWGLRMRLLGSRPPDATYGGADTVAAVPRGH</sequence>
<name>A0A4S3KFB1_9GAMM</name>
<keyword evidence="3" id="KW-1185">Reference proteome</keyword>
<evidence type="ECO:0000313" key="2">
    <source>
        <dbReference type="EMBL" id="THD07282.1"/>
    </source>
</evidence>